<feature type="region of interest" description="Disordered" evidence="1">
    <location>
        <begin position="1"/>
        <end position="28"/>
    </location>
</feature>
<organism evidence="2 3">
    <name type="scientific">Clunio marinus</name>
    <dbReference type="NCBI Taxonomy" id="568069"/>
    <lineage>
        <taxon>Eukaryota</taxon>
        <taxon>Metazoa</taxon>
        <taxon>Ecdysozoa</taxon>
        <taxon>Arthropoda</taxon>
        <taxon>Hexapoda</taxon>
        <taxon>Insecta</taxon>
        <taxon>Pterygota</taxon>
        <taxon>Neoptera</taxon>
        <taxon>Endopterygota</taxon>
        <taxon>Diptera</taxon>
        <taxon>Nematocera</taxon>
        <taxon>Chironomoidea</taxon>
        <taxon>Chironomidae</taxon>
        <taxon>Clunio</taxon>
    </lineage>
</organism>
<keyword evidence="3" id="KW-1185">Reference proteome</keyword>
<sequence length="60" mass="6936">MKSRWQSSSITADANPCSTNNKKKLKSSEKPFKSAFEMMILRLLFTPKIIPFNMKRNKVS</sequence>
<evidence type="ECO:0000313" key="3">
    <source>
        <dbReference type="Proteomes" id="UP000183832"/>
    </source>
</evidence>
<dbReference type="Proteomes" id="UP000183832">
    <property type="component" value="Unassembled WGS sequence"/>
</dbReference>
<proteinExistence type="predicted"/>
<protein>
    <submittedName>
        <fullName evidence="2">CLUMA_CG005063, isoform A</fullName>
    </submittedName>
</protein>
<dbReference type="EMBL" id="CVRI01000020">
    <property type="protein sequence ID" value="CRK91390.1"/>
    <property type="molecule type" value="Genomic_DNA"/>
</dbReference>
<dbReference type="AlphaFoldDB" id="A0A1J1HXY5"/>
<gene>
    <name evidence="2" type="ORF">CLUMA_CG005063</name>
</gene>
<evidence type="ECO:0000256" key="1">
    <source>
        <dbReference type="SAM" id="MobiDB-lite"/>
    </source>
</evidence>
<feature type="compositionally biased region" description="Polar residues" evidence="1">
    <location>
        <begin position="1"/>
        <end position="20"/>
    </location>
</feature>
<name>A0A1J1HXY5_9DIPT</name>
<evidence type="ECO:0000313" key="2">
    <source>
        <dbReference type="EMBL" id="CRK91390.1"/>
    </source>
</evidence>
<reference evidence="2 3" key="1">
    <citation type="submission" date="2015-04" db="EMBL/GenBank/DDBJ databases">
        <authorList>
            <person name="Syromyatnikov M.Y."/>
            <person name="Popov V.N."/>
        </authorList>
    </citation>
    <scope>NUCLEOTIDE SEQUENCE [LARGE SCALE GENOMIC DNA]</scope>
</reference>
<accession>A0A1J1HXY5</accession>